<dbReference type="AlphaFoldDB" id="A0A0X8XBC7"/>
<dbReference type="OrthoDB" id="9796789at2"/>
<comment type="similarity">
    <text evidence="1 4">Belongs to the bacterial flagellin family.</text>
</comment>
<name>A0A0X8XBC7_HALHR</name>
<dbReference type="Gene3D" id="6.10.10.10">
    <property type="entry name" value="Flagellar export chaperone, C-terminal domain"/>
    <property type="match status" value="1"/>
</dbReference>
<evidence type="ECO:0000256" key="2">
    <source>
        <dbReference type="ARBA" id="ARBA00022525"/>
    </source>
</evidence>
<evidence type="ECO:0000256" key="3">
    <source>
        <dbReference type="ARBA" id="ARBA00023143"/>
    </source>
</evidence>
<dbReference type="InterPro" id="IPR042187">
    <property type="entry name" value="Flagellin_C_sub2"/>
</dbReference>
<evidence type="ECO:0000259" key="5">
    <source>
        <dbReference type="Pfam" id="PF00669"/>
    </source>
</evidence>
<dbReference type="PANTHER" id="PTHR42792">
    <property type="entry name" value="FLAGELLIN"/>
    <property type="match status" value="1"/>
</dbReference>
<organism evidence="7 8">
    <name type="scientific">Halorhodospira halochloris</name>
    <name type="common">Ectothiorhodospira halochloris</name>
    <dbReference type="NCBI Taxonomy" id="1052"/>
    <lineage>
        <taxon>Bacteria</taxon>
        <taxon>Pseudomonadati</taxon>
        <taxon>Pseudomonadota</taxon>
        <taxon>Gammaproteobacteria</taxon>
        <taxon>Chromatiales</taxon>
        <taxon>Ectothiorhodospiraceae</taxon>
        <taxon>Halorhodospira</taxon>
    </lineage>
</organism>
<dbReference type="GO" id="GO:0005198">
    <property type="term" value="F:structural molecule activity"/>
    <property type="evidence" value="ECO:0007669"/>
    <property type="project" value="UniProtKB-UniRule"/>
</dbReference>
<dbReference type="InterPro" id="IPR001492">
    <property type="entry name" value="Flagellin"/>
</dbReference>
<dbReference type="Pfam" id="PF00700">
    <property type="entry name" value="Flagellin_C"/>
    <property type="match status" value="1"/>
</dbReference>
<dbReference type="Gene3D" id="2.30.220.10">
    <property type="entry name" value="f41 fragment of flagellin, C-terminal domain"/>
    <property type="match status" value="1"/>
</dbReference>
<gene>
    <name evidence="7" type="primary">fliC_2</name>
    <name evidence="7" type="ORF">HH1059_21520</name>
</gene>
<dbReference type="Proteomes" id="UP000218890">
    <property type="component" value="Chromosome"/>
</dbReference>
<accession>A0A0X8XBC7</accession>
<dbReference type="Gene3D" id="1.20.1330.10">
    <property type="entry name" value="f41 fragment of flagellin, N-terminal domain"/>
    <property type="match status" value="1"/>
</dbReference>
<protein>
    <recommendedName>
        <fullName evidence="4">Flagellin</fullName>
    </recommendedName>
</protein>
<comment type="function">
    <text evidence="4">Flagellin is the subunit protein which polymerizes to form the filaments of bacterial flagella.</text>
</comment>
<dbReference type="PANTHER" id="PTHR42792:SF2">
    <property type="entry name" value="FLAGELLIN"/>
    <property type="match status" value="1"/>
</dbReference>
<keyword evidence="2 4" id="KW-0964">Secreted</keyword>
<evidence type="ECO:0000259" key="6">
    <source>
        <dbReference type="Pfam" id="PF00700"/>
    </source>
</evidence>
<dbReference type="PRINTS" id="PR00207">
    <property type="entry name" value="FLAGELLIN"/>
</dbReference>
<keyword evidence="7" id="KW-0969">Cilium</keyword>
<dbReference type="Pfam" id="PF00669">
    <property type="entry name" value="Flagellin_N"/>
    <property type="match status" value="1"/>
</dbReference>
<keyword evidence="3 4" id="KW-0975">Bacterial flagellum</keyword>
<dbReference type="KEGG" id="hhk:HH1059_21520"/>
<keyword evidence="7" id="KW-0966">Cell projection</keyword>
<keyword evidence="8" id="KW-1185">Reference proteome</keyword>
<dbReference type="InterPro" id="IPR046358">
    <property type="entry name" value="Flagellin_C"/>
</dbReference>
<dbReference type="InterPro" id="IPR010810">
    <property type="entry name" value="Flagellin_hook_IN_motif"/>
</dbReference>
<proteinExistence type="inferred from homology"/>
<dbReference type="Gene3D" id="2.170.280.10">
    <property type="entry name" value="f41 fragment of flagellin, middle domain"/>
    <property type="match status" value="1"/>
</dbReference>
<dbReference type="RefSeq" id="WP_096410150.1">
    <property type="nucleotide sequence ID" value="NZ_AP017372.2"/>
</dbReference>
<keyword evidence="7" id="KW-0282">Flagellum</keyword>
<evidence type="ECO:0000313" key="8">
    <source>
        <dbReference type="Proteomes" id="UP000218890"/>
    </source>
</evidence>
<dbReference type="GO" id="GO:0009288">
    <property type="term" value="C:bacterial-type flagellum"/>
    <property type="evidence" value="ECO:0007669"/>
    <property type="project" value="UniProtKB-SubCell"/>
</dbReference>
<evidence type="ECO:0000256" key="4">
    <source>
        <dbReference type="RuleBase" id="RU362073"/>
    </source>
</evidence>
<sequence length="470" mass="50441">MGQVINTNVASLNAQRHLNATQADQQQALERLSSGKRINSASDDAAGLAISERFTSQVNGLNQAERNANDGISFAQTAEGAMEEMGNLLQRVRELAVQSANDTNTAEDRRALDAEVQQAVMEIDRIAQTTQFNNQNVLDGSLQELVFQVGANRAQSINVSGLDVRGHNLGAEIMDGRAIEREIGEDGAYGDLDIEGSISVNGVEVSMDGVREVSDVADRVNAVAGSTGVQAFRADRAESQEFDYETPGEEGASIEINGQHVGVSEGADINEFVDEVNRNSQETGVRARVTDEGTVQFASESDFRIEAGDNNPLGMDEGEHVRFERGIQLAADIERPVQVTGDNDLMTELGLADQDGEVLEVESSRVSGPDALSVASRGDADNAIRTVDFALGRINEARADLGAIQNRFEATTSNLQNVSENMEASRSRILDADFARESAEMTRADVLQQAGTSVLAQANQSPQNVLTLLQ</sequence>
<feature type="domain" description="Flagellin N-terminal" evidence="5">
    <location>
        <begin position="5"/>
        <end position="141"/>
    </location>
</feature>
<dbReference type="Pfam" id="PF07196">
    <property type="entry name" value="Flagellin_IN"/>
    <property type="match status" value="1"/>
</dbReference>
<dbReference type="SUPFAM" id="SSF64518">
    <property type="entry name" value="Phase 1 flagellin"/>
    <property type="match status" value="1"/>
</dbReference>
<reference evidence="7" key="1">
    <citation type="submission" date="2016-02" db="EMBL/GenBank/DDBJ databases">
        <title>Halorhodospira halochloris DSM-1059 complete genome, version 2.</title>
        <authorList>
            <person name="Tsukatani Y."/>
        </authorList>
    </citation>
    <scope>NUCLEOTIDE SEQUENCE</scope>
    <source>
        <strain evidence="7">DSM 1059</strain>
    </source>
</reference>
<dbReference type="InterPro" id="IPR001029">
    <property type="entry name" value="Flagellin_N"/>
</dbReference>
<evidence type="ECO:0000313" key="7">
    <source>
        <dbReference type="EMBL" id="BAU58861.1"/>
    </source>
</evidence>
<dbReference type="GO" id="GO:0005576">
    <property type="term" value="C:extracellular region"/>
    <property type="evidence" value="ECO:0007669"/>
    <property type="project" value="UniProtKB-SubCell"/>
</dbReference>
<evidence type="ECO:0000256" key="1">
    <source>
        <dbReference type="ARBA" id="ARBA00005709"/>
    </source>
</evidence>
<feature type="domain" description="Flagellin C-terminal" evidence="6">
    <location>
        <begin position="385"/>
        <end position="469"/>
    </location>
</feature>
<dbReference type="Gene3D" id="6.10.280.190">
    <property type="match status" value="1"/>
</dbReference>
<comment type="subcellular location">
    <subcellularLocation>
        <location evidence="4">Secreted</location>
    </subcellularLocation>
    <subcellularLocation>
        <location evidence="4">Bacterial flagellum</location>
    </subcellularLocation>
</comment>
<dbReference type="EMBL" id="AP017372">
    <property type="protein sequence ID" value="BAU58861.1"/>
    <property type="molecule type" value="Genomic_DNA"/>
</dbReference>